<feature type="domain" description="Polysaccharide pyruvyl transferase" evidence="1">
    <location>
        <begin position="14"/>
        <end position="330"/>
    </location>
</feature>
<reference evidence="2 3" key="1">
    <citation type="submission" date="2015-07" db="EMBL/GenBank/DDBJ databases">
        <title>Genome sequence of Ornatilinea apprima DSM 23815.</title>
        <authorList>
            <person name="Hemp J."/>
            <person name="Ward L.M."/>
            <person name="Pace L.A."/>
            <person name="Fischer W.W."/>
        </authorList>
    </citation>
    <scope>NUCLEOTIDE SEQUENCE [LARGE SCALE GENOMIC DNA]</scope>
    <source>
        <strain evidence="2 3">P3M-1</strain>
    </source>
</reference>
<dbReference type="EMBL" id="LGCL01000040">
    <property type="protein sequence ID" value="KPL72074.1"/>
    <property type="molecule type" value="Genomic_DNA"/>
</dbReference>
<dbReference type="RefSeq" id="WP_075064142.1">
    <property type="nucleotide sequence ID" value="NZ_LGCL01000040.1"/>
</dbReference>
<dbReference type="STRING" id="1134406.ADN00_16505"/>
<evidence type="ECO:0000259" key="1">
    <source>
        <dbReference type="Pfam" id="PF04230"/>
    </source>
</evidence>
<evidence type="ECO:0000313" key="2">
    <source>
        <dbReference type="EMBL" id="KPL72074.1"/>
    </source>
</evidence>
<dbReference type="PANTHER" id="PTHR36836">
    <property type="entry name" value="COLANIC ACID BIOSYNTHESIS PROTEIN WCAK"/>
    <property type="match status" value="1"/>
</dbReference>
<accession>A0A0N8GLC0</accession>
<dbReference type="Pfam" id="PF04230">
    <property type="entry name" value="PS_pyruv_trans"/>
    <property type="match status" value="1"/>
</dbReference>
<evidence type="ECO:0000313" key="3">
    <source>
        <dbReference type="Proteomes" id="UP000050417"/>
    </source>
</evidence>
<dbReference type="PANTHER" id="PTHR36836:SF1">
    <property type="entry name" value="COLANIC ACID BIOSYNTHESIS PROTEIN WCAK"/>
    <property type="match status" value="1"/>
</dbReference>
<dbReference type="Proteomes" id="UP000050417">
    <property type="component" value="Unassembled WGS sequence"/>
</dbReference>
<dbReference type="AlphaFoldDB" id="A0A0N8GLC0"/>
<proteinExistence type="predicted"/>
<dbReference type="OrthoDB" id="1438705at2"/>
<gene>
    <name evidence="2" type="ORF">ADN00_16505</name>
</gene>
<comment type="caution">
    <text evidence="2">The sequence shown here is derived from an EMBL/GenBank/DDBJ whole genome shotgun (WGS) entry which is preliminary data.</text>
</comment>
<sequence>MKRLAICGEIYSANVGDRAIHDSLHYLLKRLDPSIEIIPIDLSGRISSSGATERVGLNQRVALLAALPIFYPALMMLNIASQQVKRLRGQRSQWRQRLETADLLVVGGGQLLMDDALNFPLKISSLIHVAQSLNLPFSFSACGVGSNHTWLGRRLLCDALVGAQSISLRDHLSQNRLKMLCPGLASQVTMDPAIWAGDVYPFAPAGRNTGCIGLGVINRNEANLHLPREQRFSKHAWDQLWIDLVGELAANNRQVELFTTGSPVDDLFAQALFAHAQGRGWAQVSLATRPVNPQQLLTSLRDYSVVVAARLHAAILANAIGISTIGLSWDTKVQTYYSESDRPELCFDLNQLSIQQVSQAVLETRGQPFPREKLEELKQRALTNAHLILG</sequence>
<keyword evidence="3" id="KW-1185">Reference proteome</keyword>
<dbReference type="InterPro" id="IPR007345">
    <property type="entry name" value="Polysacch_pyruvyl_Trfase"/>
</dbReference>
<organism evidence="2 3">
    <name type="scientific">Ornatilinea apprima</name>
    <dbReference type="NCBI Taxonomy" id="1134406"/>
    <lineage>
        <taxon>Bacteria</taxon>
        <taxon>Bacillati</taxon>
        <taxon>Chloroflexota</taxon>
        <taxon>Anaerolineae</taxon>
        <taxon>Anaerolineales</taxon>
        <taxon>Anaerolineaceae</taxon>
        <taxon>Ornatilinea</taxon>
    </lineage>
</organism>
<name>A0A0N8GLC0_9CHLR</name>
<protein>
    <recommendedName>
        <fullName evidence="1">Polysaccharide pyruvyl transferase domain-containing protein</fullName>
    </recommendedName>
</protein>